<proteinExistence type="predicted"/>
<dbReference type="Proteomes" id="UP000006548">
    <property type="component" value="Chromosome 3"/>
</dbReference>
<evidence type="ECO:0000313" key="3">
    <source>
        <dbReference type="Proteomes" id="UP000006548"/>
    </source>
</evidence>
<dbReference type="OMA" id="SAETRVW"/>
<protein>
    <submittedName>
        <fullName evidence="2">Uncharacterized protein</fullName>
    </submittedName>
</protein>
<accession>B3H5A4</accession>
<dbReference type="PaxDb" id="3702-AT3G63052.1"/>
<dbReference type="InParanoid" id="B3H5A4"/>
<dbReference type="HOGENOM" id="CLU_2834636_0_0_1"/>
<dbReference type="ExpressionAtlas" id="B3H5A4">
    <property type="expression patterns" value="baseline and differential"/>
</dbReference>
<evidence type="ECO:0000313" key="2">
    <source>
        <dbReference type="EMBL" id="AEE80429.1"/>
    </source>
</evidence>
<sequence length="66" mass="7224">MGHMGLSKFRPRKVPGPLIRRDAASVTRESCGGEIQIAETRVWSLCGLSADDIMAVRQLFTSSSMD</sequence>
<reference evidence="3" key="2">
    <citation type="journal article" date="2017" name="Plant J.">
        <title>Araport11: a complete reannotation of the Arabidopsis thaliana reference genome.</title>
        <authorList>
            <person name="Cheng C.Y."/>
            <person name="Krishnakumar V."/>
            <person name="Chan A.P."/>
            <person name="Thibaud-Nissen F."/>
            <person name="Schobel S."/>
            <person name="Town C.D."/>
        </authorList>
    </citation>
    <scope>GENOME REANNOTATION</scope>
    <source>
        <strain evidence="3">cv. Columbia</strain>
    </source>
</reference>
<dbReference type="TAIR" id="AT3G63052"/>
<dbReference type="EMBL" id="CP002686">
    <property type="protein sequence ID" value="AEE80429.1"/>
    <property type="molecule type" value="Genomic_DNA"/>
</dbReference>
<dbReference type="Araport" id="AT3G63052"/>
<evidence type="ECO:0000313" key="1">
    <source>
        <dbReference type="Araport" id="AT3G63052"/>
    </source>
</evidence>
<reference evidence="2 3" key="1">
    <citation type="journal article" date="2000" name="Nature">
        <title>Sequence and analysis of chromosome 3 of the plant Arabidopsis thaliana.</title>
        <authorList>
            <consortium name="European Union Chromosome 3 Arabidopsis Sequencing Consortium"/>
            <consortium name="Institute for Genomic Research"/>
            <consortium name="Kazusa DNA Research Institute"/>
            <person name="Salanoubat M."/>
            <person name="Lemcke K."/>
            <person name="Rieger M."/>
            <person name="Ansorge W."/>
            <person name="Unseld M."/>
            <person name="Fartmann B."/>
            <person name="Valle G."/>
            <person name="Blocker H."/>
            <person name="Perez-Alonso M."/>
            <person name="Obermaier B."/>
            <person name="Delseny M."/>
            <person name="Boutry M."/>
            <person name="Grivell L.A."/>
            <person name="Mache R."/>
            <person name="Puigdomenech P."/>
            <person name="De Simone V."/>
            <person name="Choisne N."/>
            <person name="Artiguenave F."/>
            <person name="Robert C."/>
            <person name="Brottier P."/>
            <person name="Wincker P."/>
            <person name="Cattolico L."/>
            <person name="Weissenbach J."/>
            <person name="Saurin W."/>
            <person name="Quetier F."/>
            <person name="Schafer M."/>
            <person name="Muller-Auer S."/>
            <person name="Gabel C."/>
            <person name="Fuchs M."/>
            <person name="Benes V."/>
            <person name="Wurmbach E."/>
            <person name="Drzonek H."/>
            <person name="Erfle H."/>
            <person name="Jordan N."/>
            <person name="Bangert S."/>
            <person name="Wiedelmann R."/>
            <person name="Kranz H."/>
            <person name="Voss H."/>
            <person name="Holland R."/>
            <person name="Brandt P."/>
            <person name="Nyakatura G."/>
            <person name="Vezzi A."/>
            <person name="D'Angelo M."/>
            <person name="Pallavicini A."/>
            <person name="Toppo S."/>
            <person name="Simionati B."/>
            <person name="Conrad A."/>
            <person name="Hornischer K."/>
            <person name="Kauer G."/>
            <person name="Lohnert T.H."/>
            <person name="Nordsiek G."/>
            <person name="Reichelt J."/>
            <person name="Scharfe M."/>
            <person name="Schon O."/>
            <person name="Bargues M."/>
            <person name="Terol J."/>
            <person name="Climent J."/>
            <person name="Navarro P."/>
            <person name="Collado C."/>
            <person name="Perez-Perez A."/>
            <person name="Ottenwalder B."/>
            <person name="Duchemin D."/>
            <person name="Cooke R."/>
            <person name="Laudie M."/>
            <person name="Berger-Llauro C."/>
            <person name="Purnelle B."/>
            <person name="Masuy D."/>
            <person name="de Haan M."/>
            <person name="Maarse A.C."/>
            <person name="Alcaraz J.P."/>
            <person name="Cottet A."/>
            <person name="Casacuberta E."/>
            <person name="Monfort A."/>
            <person name="Argiriou A."/>
            <person name="flores M."/>
            <person name="Liguori R."/>
            <person name="Vitale D."/>
            <person name="Mannhaupt G."/>
            <person name="Haase D."/>
            <person name="Schoof H."/>
            <person name="Rudd S."/>
            <person name="Zaccaria P."/>
            <person name="Mewes H.W."/>
            <person name="Mayer K.F."/>
            <person name="Kaul S."/>
            <person name="Town C.D."/>
            <person name="Koo H.L."/>
            <person name="Tallon L.J."/>
            <person name="Jenkins J."/>
            <person name="Rooney T."/>
            <person name="Rizzo M."/>
            <person name="Walts A."/>
            <person name="Utterback T."/>
            <person name="Fujii C.Y."/>
            <person name="Shea T.P."/>
            <person name="Creasy T.H."/>
            <person name="Haas B."/>
            <person name="Maiti R."/>
            <person name="Wu D."/>
            <person name="Peterson J."/>
            <person name="Van Aken S."/>
            <person name="Pai G."/>
            <person name="Militscher J."/>
            <person name="Sellers P."/>
            <person name="Gill J.E."/>
            <person name="Feldblyum T.V."/>
            <person name="Preuss D."/>
            <person name="Lin X."/>
            <person name="Nierman W.C."/>
            <person name="Salzberg S.L."/>
            <person name="White O."/>
            <person name="Venter J.C."/>
            <person name="Fraser C.M."/>
            <person name="Kaneko T."/>
            <person name="Nakamura Y."/>
            <person name="Sato S."/>
            <person name="Kato T."/>
            <person name="Asamizu E."/>
            <person name="Sasamoto S."/>
            <person name="Kimura T."/>
            <person name="Idesawa K."/>
            <person name="Kawashima K."/>
            <person name="Kishida Y."/>
            <person name="Kiyokawa C."/>
            <person name="Kohara M."/>
            <person name="Matsumoto M."/>
            <person name="Matsuno A."/>
            <person name="Muraki A."/>
            <person name="Nakayama S."/>
            <person name="Nakazaki N."/>
            <person name="Shinpo S."/>
            <person name="Takeuchi C."/>
            <person name="Wada T."/>
            <person name="Watanabe A."/>
            <person name="Yamada M."/>
            <person name="Yasuda M."/>
            <person name="Tabata S."/>
        </authorList>
    </citation>
    <scope>NUCLEOTIDE SEQUENCE [LARGE SCALE GENOMIC DNA]</scope>
    <source>
        <strain evidence="3">cv. Columbia</strain>
    </source>
</reference>
<organism evidence="2 3">
    <name type="scientific">Arabidopsis thaliana</name>
    <name type="common">Mouse-ear cress</name>
    <dbReference type="NCBI Taxonomy" id="3702"/>
    <lineage>
        <taxon>Eukaryota</taxon>
        <taxon>Viridiplantae</taxon>
        <taxon>Streptophyta</taxon>
        <taxon>Embryophyta</taxon>
        <taxon>Tracheophyta</taxon>
        <taxon>Spermatophyta</taxon>
        <taxon>Magnoliopsida</taxon>
        <taxon>eudicotyledons</taxon>
        <taxon>Gunneridae</taxon>
        <taxon>Pentapetalae</taxon>
        <taxon>rosids</taxon>
        <taxon>malvids</taxon>
        <taxon>Brassicales</taxon>
        <taxon>Brassicaceae</taxon>
        <taxon>Camelineae</taxon>
        <taxon>Arabidopsis</taxon>
    </lineage>
</organism>
<dbReference type="RefSeq" id="NP_001118897.1">
    <property type="nucleotide sequence ID" value="NM_001125425.2"/>
</dbReference>
<gene>
    <name evidence="1 2" type="ordered locus">At3g63052</name>
</gene>
<dbReference type="AlphaFoldDB" id="B3H5A4"/>
<dbReference type="GeneID" id="6240894"/>
<keyword evidence="3" id="KW-1185">Reference proteome</keyword>
<name>B3H5A4_ARATH</name>
<dbReference type="KEGG" id="ath:AT3G63052"/>